<dbReference type="Gene3D" id="3.30.1380.10">
    <property type="match status" value="1"/>
</dbReference>
<dbReference type="SUPFAM" id="SSF55166">
    <property type="entry name" value="Hedgehog/DD-peptidase"/>
    <property type="match status" value="1"/>
</dbReference>
<dbReference type="InterPro" id="IPR009045">
    <property type="entry name" value="Zn_M74/Hedgehog-like"/>
</dbReference>
<reference evidence="1 2" key="1">
    <citation type="submission" date="2018-06" db="EMBL/GenBank/DDBJ databases">
        <authorList>
            <consortium name="Pathogen Informatics"/>
            <person name="Doyle S."/>
        </authorList>
    </citation>
    <scope>NUCLEOTIDE SEQUENCE [LARGE SCALE GENOMIC DNA]</scope>
    <source>
        <strain evidence="1 2">NCTC10418</strain>
    </source>
</reference>
<dbReference type="Proteomes" id="UP000255460">
    <property type="component" value="Unassembled WGS sequence"/>
</dbReference>
<organism evidence="1 2">
    <name type="scientific">Escherichia coli</name>
    <dbReference type="NCBI Taxonomy" id="562"/>
    <lineage>
        <taxon>Bacteria</taxon>
        <taxon>Pseudomonadati</taxon>
        <taxon>Pseudomonadota</taxon>
        <taxon>Gammaproteobacteria</taxon>
        <taxon>Enterobacterales</taxon>
        <taxon>Enterobacteriaceae</taxon>
        <taxon>Escherichia</taxon>
    </lineage>
</organism>
<dbReference type="EMBL" id="UFZQ01000001">
    <property type="protein sequence ID" value="STE84256.1"/>
    <property type="molecule type" value="Genomic_DNA"/>
</dbReference>
<protein>
    <submittedName>
        <fullName evidence="1">Putative phage endolysin</fullName>
    </submittedName>
</protein>
<proteinExistence type="predicted"/>
<evidence type="ECO:0000313" key="2">
    <source>
        <dbReference type="Proteomes" id="UP000255460"/>
    </source>
</evidence>
<accession>A0A376KQ38</accession>
<gene>
    <name evidence="1" type="ORF">NCTC10418_01940</name>
</gene>
<evidence type="ECO:0000313" key="1">
    <source>
        <dbReference type="EMBL" id="STE84256.1"/>
    </source>
</evidence>
<name>A0A376KQ38_ECOLX</name>
<sequence>MRWELTEVDFGITEGLRTKERQKQLVAEGKSQTMNSRHLTGDAVDVVAWVGSQVSWDWPLYEKIAQAFKQAAAELGNSHRMGRGLADA</sequence>
<dbReference type="AlphaFoldDB" id="A0A376KQ38"/>